<comment type="subcellular location">
    <subcellularLocation>
        <location evidence="1">Cell membrane</location>
        <topology evidence="1">Lipid-anchor</topology>
        <topology evidence="1">GPI-anchor</topology>
    </subcellularLocation>
</comment>
<reference evidence="16 17" key="1">
    <citation type="journal article" date="2020" name="bioRxiv">
        <title>Sequence and annotation of 42 cannabis genomes reveals extensive copy number variation in cannabinoid synthesis and pathogen resistance genes.</title>
        <authorList>
            <person name="Mckernan K.J."/>
            <person name="Helbert Y."/>
            <person name="Kane L.T."/>
            <person name="Ebling H."/>
            <person name="Zhang L."/>
            <person name="Liu B."/>
            <person name="Eaton Z."/>
            <person name="Mclaughlin S."/>
            <person name="Kingan S."/>
            <person name="Baybayan P."/>
            <person name="Concepcion G."/>
            <person name="Jordan M."/>
            <person name="Riva A."/>
            <person name="Barbazuk W."/>
            <person name="Harkins T."/>
        </authorList>
    </citation>
    <scope>NUCLEOTIDE SEQUENCE [LARGE SCALE GENOMIC DNA]</scope>
    <source>
        <strain evidence="16 17">cv. Jamaican Lion 4</strain>
        <strain evidence="15">Father</strain>
        <strain evidence="14">Mother</strain>
        <tissue evidence="14">Leaf</tissue>
    </source>
</reference>
<keyword evidence="8" id="KW-0449">Lipoprotein</keyword>
<dbReference type="FunFam" id="2.60.40.420:FF:000010">
    <property type="entry name" value="Early nodulin-like protein 1"/>
    <property type="match status" value="1"/>
</dbReference>
<dbReference type="PANTHER" id="PTHR33021">
    <property type="entry name" value="BLUE COPPER PROTEIN"/>
    <property type="match status" value="1"/>
</dbReference>
<keyword evidence="7" id="KW-0325">Glycoprotein</keyword>
<dbReference type="Proteomes" id="UP000525078">
    <property type="component" value="Unassembled WGS sequence"/>
</dbReference>
<evidence type="ECO:0000313" key="17">
    <source>
        <dbReference type="Proteomes" id="UP000583929"/>
    </source>
</evidence>
<evidence type="ECO:0000256" key="12">
    <source>
        <dbReference type="SAM" id="SignalP"/>
    </source>
</evidence>
<comment type="caution">
    <text evidence="14">The sequence shown here is derived from an EMBL/GenBank/DDBJ whole genome shotgun (WGS) entry which is preliminary data.</text>
</comment>
<dbReference type="InterPro" id="IPR008972">
    <property type="entry name" value="Cupredoxin"/>
</dbReference>
<dbReference type="SUPFAM" id="SSF49503">
    <property type="entry name" value="Cupredoxins"/>
    <property type="match status" value="1"/>
</dbReference>
<feature type="domain" description="Phytocyanin" evidence="13">
    <location>
        <begin position="27"/>
        <end position="126"/>
    </location>
</feature>
<dbReference type="InterPro" id="IPR041846">
    <property type="entry name" value="ENL_dom"/>
</dbReference>
<proteinExistence type="inferred from homology"/>
<keyword evidence="11" id="KW-1133">Transmembrane helix</keyword>
<keyword evidence="2" id="KW-1003">Cell membrane</keyword>
<evidence type="ECO:0000256" key="3">
    <source>
        <dbReference type="ARBA" id="ARBA00022622"/>
    </source>
</evidence>
<evidence type="ECO:0000256" key="2">
    <source>
        <dbReference type="ARBA" id="ARBA00022475"/>
    </source>
</evidence>
<keyword evidence="5 11" id="KW-0472">Membrane</keyword>
<keyword evidence="17" id="KW-1185">Reference proteome</keyword>
<keyword evidence="11" id="KW-0812">Transmembrane</keyword>
<keyword evidence="4 12" id="KW-0732">Signal</keyword>
<feature type="signal peptide" evidence="12">
    <location>
        <begin position="1"/>
        <end position="26"/>
    </location>
</feature>
<dbReference type="GO" id="GO:0009055">
    <property type="term" value="F:electron transfer activity"/>
    <property type="evidence" value="ECO:0007669"/>
    <property type="project" value="InterPro"/>
</dbReference>
<dbReference type="PANTHER" id="PTHR33021:SF14">
    <property type="entry name" value="OS01G0272700 PROTEIN"/>
    <property type="match status" value="1"/>
</dbReference>
<dbReference type="GO" id="GO:0005886">
    <property type="term" value="C:plasma membrane"/>
    <property type="evidence" value="ECO:0007669"/>
    <property type="project" value="UniProtKB-SubCell"/>
</dbReference>
<keyword evidence="3" id="KW-0336">GPI-anchor</keyword>
<dbReference type="Gene3D" id="2.60.40.420">
    <property type="entry name" value="Cupredoxins - blue copper proteins"/>
    <property type="match status" value="1"/>
</dbReference>
<feature type="compositionally biased region" description="Low complexity" evidence="10">
    <location>
        <begin position="214"/>
        <end position="224"/>
    </location>
</feature>
<dbReference type="InterPro" id="IPR039391">
    <property type="entry name" value="Phytocyanin-like"/>
</dbReference>
<dbReference type="CDD" id="cd11019">
    <property type="entry name" value="OsENODL1_like"/>
    <property type="match status" value="1"/>
</dbReference>
<organism evidence="14 16">
    <name type="scientific">Cannabis sativa</name>
    <name type="common">Hemp</name>
    <name type="synonym">Marijuana</name>
    <dbReference type="NCBI Taxonomy" id="3483"/>
    <lineage>
        <taxon>Eukaryota</taxon>
        <taxon>Viridiplantae</taxon>
        <taxon>Streptophyta</taxon>
        <taxon>Embryophyta</taxon>
        <taxon>Tracheophyta</taxon>
        <taxon>Spermatophyta</taxon>
        <taxon>Magnoliopsida</taxon>
        <taxon>eudicotyledons</taxon>
        <taxon>Gunneridae</taxon>
        <taxon>Pentapetalae</taxon>
        <taxon>rosids</taxon>
        <taxon>fabids</taxon>
        <taxon>Rosales</taxon>
        <taxon>Cannabaceae</taxon>
        <taxon>Cannabis</taxon>
    </lineage>
</organism>
<evidence type="ECO:0000256" key="8">
    <source>
        <dbReference type="ARBA" id="ARBA00023288"/>
    </source>
</evidence>
<evidence type="ECO:0000313" key="15">
    <source>
        <dbReference type="EMBL" id="KAF4392950.1"/>
    </source>
</evidence>
<comment type="similarity">
    <text evidence="9">Belongs to the early nodulin-like (ENODL) family.</text>
</comment>
<dbReference type="AlphaFoldDB" id="A0A7J6GUK0"/>
<evidence type="ECO:0000256" key="9">
    <source>
        <dbReference type="ARBA" id="ARBA00035011"/>
    </source>
</evidence>
<feature type="chain" id="PRO_5033911748" description="Phytocyanin domain-containing protein" evidence="12">
    <location>
        <begin position="27"/>
        <end position="359"/>
    </location>
</feature>
<feature type="compositionally biased region" description="Low complexity" evidence="10">
    <location>
        <begin position="165"/>
        <end position="206"/>
    </location>
</feature>
<evidence type="ECO:0000256" key="5">
    <source>
        <dbReference type="ARBA" id="ARBA00023136"/>
    </source>
</evidence>
<dbReference type="PROSITE" id="PS51485">
    <property type="entry name" value="PHYTOCYANIN"/>
    <property type="match status" value="1"/>
</dbReference>
<dbReference type="Pfam" id="PF02298">
    <property type="entry name" value="Cu_bind_like"/>
    <property type="match status" value="1"/>
</dbReference>
<gene>
    <name evidence="14" type="ORF">F8388_006579</name>
    <name evidence="15" type="ORF">G4B88_011945</name>
</gene>
<evidence type="ECO:0000313" key="14">
    <source>
        <dbReference type="EMBL" id="KAF4386624.1"/>
    </source>
</evidence>
<dbReference type="GO" id="GO:0098552">
    <property type="term" value="C:side of membrane"/>
    <property type="evidence" value="ECO:0007669"/>
    <property type="project" value="UniProtKB-KW"/>
</dbReference>
<feature type="compositionally biased region" description="Low complexity" evidence="10">
    <location>
        <begin position="231"/>
        <end position="252"/>
    </location>
</feature>
<keyword evidence="6" id="KW-1015">Disulfide bond</keyword>
<evidence type="ECO:0000256" key="7">
    <source>
        <dbReference type="ARBA" id="ARBA00023180"/>
    </source>
</evidence>
<accession>A0A7J6GUK0</accession>
<dbReference type="EMBL" id="JAATIP010000041">
    <property type="protein sequence ID" value="KAF4386624.1"/>
    <property type="molecule type" value="Genomic_DNA"/>
</dbReference>
<evidence type="ECO:0000256" key="10">
    <source>
        <dbReference type="SAM" id="MobiDB-lite"/>
    </source>
</evidence>
<evidence type="ECO:0000259" key="13">
    <source>
        <dbReference type="PROSITE" id="PS51485"/>
    </source>
</evidence>
<sequence>MAFQRFLPHLLLLVSLLPCFIYSSGAYKFTVGGKQGWVSKPSENYNQWAGRNRFKVNDTIYFKYKKGSDSVLVVNKDDYEKCNTQNPLKKYEDGDSEIEFDRSGPFYFISGKNCNEGQKLIVVVLAIRPKPGTTPLPSPGPGARPPVATPPAGSTPISPFPSPSTTPASAPSPKSQAPTLAPSSPSPTSQAPAGSPAQTPSTSPSPVYESPTGSPTISPAGAPSSSPPSPASSTAPIGSPVPSANSPAGAPSSSPPSPTSSAPTPSPESSIAPTGSPVPFENSPAEAPSASSPSPTSLSPEQPTPTPAGSTGSPPGSSPPASDNQVSPPNKANAMTILPSSLLVSLFSVLITVAILHKY</sequence>
<dbReference type="InterPro" id="IPR003245">
    <property type="entry name" value="Phytocyanin_dom"/>
</dbReference>
<dbReference type="Proteomes" id="UP000583929">
    <property type="component" value="Unassembled WGS sequence"/>
</dbReference>
<evidence type="ECO:0000256" key="4">
    <source>
        <dbReference type="ARBA" id="ARBA00022729"/>
    </source>
</evidence>
<dbReference type="EMBL" id="JAATIQ010000050">
    <property type="protein sequence ID" value="KAF4392950.1"/>
    <property type="molecule type" value="Genomic_DNA"/>
</dbReference>
<evidence type="ECO:0000256" key="6">
    <source>
        <dbReference type="ARBA" id="ARBA00023157"/>
    </source>
</evidence>
<protein>
    <recommendedName>
        <fullName evidence="13">Phytocyanin domain-containing protein</fullName>
    </recommendedName>
</protein>
<feature type="transmembrane region" description="Helical" evidence="11">
    <location>
        <begin position="337"/>
        <end position="356"/>
    </location>
</feature>
<feature type="compositionally biased region" description="Low complexity" evidence="10">
    <location>
        <begin position="259"/>
        <end position="322"/>
    </location>
</feature>
<evidence type="ECO:0000313" key="16">
    <source>
        <dbReference type="Proteomes" id="UP000525078"/>
    </source>
</evidence>
<evidence type="ECO:0000256" key="11">
    <source>
        <dbReference type="SAM" id="Phobius"/>
    </source>
</evidence>
<name>A0A7J6GUK0_CANSA</name>
<feature type="compositionally biased region" description="Pro residues" evidence="10">
    <location>
        <begin position="133"/>
        <end position="149"/>
    </location>
</feature>
<evidence type="ECO:0000256" key="1">
    <source>
        <dbReference type="ARBA" id="ARBA00004609"/>
    </source>
</evidence>
<feature type="region of interest" description="Disordered" evidence="10">
    <location>
        <begin position="133"/>
        <end position="333"/>
    </location>
</feature>